<evidence type="ECO:0000313" key="1">
    <source>
        <dbReference type="EMBL" id="GAH17056.1"/>
    </source>
</evidence>
<proteinExistence type="predicted"/>
<protein>
    <recommendedName>
        <fullName evidence="2">Radical SAM core domain-containing protein</fullName>
    </recommendedName>
</protein>
<evidence type="ECO:0008006" key="2">
    <source>
        <dbReference type="Google" id="ProtNLM"/>
    </source>
</evidence>
<comment type="caution">
    <text evidence="1">The sequence shown here is derived from an EMBL/GenBank/DDBJ whole genome shotgun (WGS) entry which is preliminary data.</text>
</comment>
<dbReference type="AlphaFoldDB" id="X1D8H2"/>
<accession>X1D8H2</accession>
<feature type="non-terminal residue" evidence="1">
    <location>
        <position position="1"/>
    </location>
</feature>
<reference evidence="1" key="1">
    <citation type="journal article" date="2014" name="Front. Microbiol.">
        <title>High frequency of phylogenetically diverse reductive dehalogenase-homologous genes in deep subseafloor sedimentary metagenomes.</title>
        <authorList>
            <person name="Kawai M."/>
            <person name="Futagami T."/>
            <person name="Toyoda A."/>
            <person name="Takaki Y."/>
            <person name="Nishi S."/>
            <person name="Hori S."/>
            <person name="Arai W."/>
            <person name="Tsubouchi T."/>
            <person name="Morono Y."/>
            <person name="Uchiyama I."/>
            <person name="Ito T."/>
            <person name="Fujiyama A."/>
            <person name="Inagaki F."/>
            <person name="Takami H."/>
        </authorList>
    </citation>
    <scope>NUCLEOTIDE SEQUENCE</scope>
    <source>
        <strain evidence="1">Expedition CK06-06</strain>
    </source>
</reference>
<sequence>TVRCLKEVSPLRTHIFSFSPGQGTAAFNLPGRIEPQRVKERVNLLRKVAAE</sequence>
<organism evidence="1">
    <name type="scientific">marine sediment metagenome</name>
    <dbReference type="NCBI Taxonomy" id="412755"/>
    <lineage>
        <taxon>unclassified sequences</taxon>
        <taxon>metagenomes</taxon>
        <taxon>ecological metagenomes</taxon>
    </lineage>
</organism>
<name>X1D8H2_9ZZZZ</name>
<dbReference type="EMBL" id="BART01035752">
    <property type="protein sequence ID" value="GAH17056.1"/>
    <property type="molecule type" value="Genomic_DNA"/>
</dbReference>
<gene>
    <name evidence="1" type="ORF">S01H4_60579</name>
</gene>
<dbReference type="Gene3D" id="3.30.750.200">
    <property type="match status" value="1"/>
</dbReference>